<dbReference type="AlphaFoldDB" id="A0A6A6Q9M1"/>
<keyword evidence="1" id="KW-0560">Oxidoreductase</keyword>
<dbReference type="InterPro" id="IPR002347">
    <property type="entry name" value="SDR_fam"/>
</dbReference>
<evidence type="ECO:0000313" key="2">
    <source>
        <dbReference type="EMBL" id="KAF2489110.1"/>
    </source>
</evidence>
<proteinExistence type="predicted"/>
<dbReference type="PANTHER" id="PTHR43157:SF31">
    <property type="entry name" value="PHOSPHATIDYLINOSITOL-GLYCAN BIOSYNTHESIS CLASS F PROTEIN"/>
    <property type="match status" value="1"/>
</dbReference>
<dbReference type="Proteomes" id="UP000799750">
    <property type="component" value="Unassembled WGS sequence"/>
</dbReference>
<evidence type="ECO:0000313" key="3">
    <source>
        <dbReference type="Proteomes" id="UP000799750"/>
    </source>
</evidence>
<organism evidence="2 3">
    <name type="scientific">Lophium mytilinum</name>
    <dbReference type="NCBI Taxonomy" id="390894"/>
    <lineage>
        <taxon>Eukaryota</taxon>
        <taxon>Fungi</taxon>
        <taxon>Dikarya</taxon>
        <taxon>Ascomycota</taxon>
        <taxon>Pezizomycotina</taxon>
        <taxon>Dothideomycetes</taxon>
        <taxon>Pleosporomycetidae</taxon>
        <taxon>Mytilinidiales</taxon>
        <taxon>Mytilinidiaceae</taxon>
        <taxon>Lophium</taxon>
    </lineage>
</organism>
<gene>
    <name evidence="2" type="ORF">BU16DRAFT_518969</name>
</gene>
<reference evidence="2" key="1">
    <citation type="journal article" date="2020" name="Stud. Mycol.">
        <title>101 Dothideomycetes genomes: a test case for predicting lifestyles and emergence of pathogens.</title>
        <authorList>
            <person name="Haridas S."/>
            <person name="Albert R."/>
            <person name="Binder M."/>
            <person name="Bloem J."/>
            <person name="Labutti K."/>
            <person name="Salamov A."/>
            <person name="Andreopoulos B."/>
            <person name="Baker S."/>
            <person name="Barry K."/>
            <person name="Bills G."/>
            <person name="Bluhm B."/>
            <person name="Cannon C."/>
            <person name="Castanera R."/>
            <person name="Culley D."/>
            <person name="Daum C."/>
            <person name="Ezra D."/>
            <person name="Gonzalez J."/>
            <person name="Henrissat B."/>
            <person name="Kuo A."/>
            <person name="Liang C."/>
            <person name="Lipzen A."/>
            <person name="Lutzoni F."/>
            <person name="Magnuson J."/>
            <person name="Mondo S."/>
            <person name="Nolan M."/>
            <person name="Ohm R."/>
            <person name="Pangilinan J."/>
            <person name="Park H.-J."/>
            <person name="Ramirez L."/>
            <person name="Alfaro M."/>
            <person name="Sun H."/>
            <person name="Tritt A."/>
            <person name="Yoshinaga Y."/>
            <person name="Zwiers L.-H."/>
            <person name="Turgeon B."/>
            <person name="Goodwin S."/>
            <person name="Spatafora J."/>
            <person name="Crous P."/>
            <person name="Grigoriev I."/>
        </authorList>
    </citation>
    <scope>NUCLEOTIDE SEQUENCE</scope>
    <source>
        <strain evidence="2">CBS 269.34</strain>
    </source>
</reference>
<dbReference type="GO" id="GO:0016491">
    <property type="term" value="F:oxidoreductase activity"/>
    <property type="evidence" value="ECO:0007669"/>
    <property type="project" value="UniProtKB-KW"/>
</dbReference>
<dbReference type="EMBL" id="MU004199">
    <property type="protein sequence ID" value="KAF2489110.1"/>
    <property type="molecule type" value="Genomic_DNA"/>
</dbReference>
<dbReference type="PANTHER" id="PTHR43157">
    <property type="entry name" value="PHOSPHATIDYLINOSITOL-GLYCAN BIOSYNTHESIS CLASS F PROTEIN-RELATED"/>
    <property type="match status" value="1"/>
</dbReference>
<dbReference type="SUPFAM" id="SSF51735">
    <property type="entry name" value="NAD(P)-binding Rossmann-fold domains"/>
    <property type="match status" value="1"/>
</dbReference>
<sequence length="323" mass="34736">MSVPSFIYSQLFVTPPYPSGSYAGKTVIVTGSNTGLGKEAARHFTRLGASTVILGVRSVDKGNAAKADIEQSTKCAASVVQVWQLDMASYASVRAFAARAAELERVDIVCANAGIAPANFALVEGTETMVTVNVIATFLLAFLLLPKMKETGKRYGSKPTLSITSSEVHAWTKFKEQAALDGKIFEALNDEAKFDGTDRYEVSKLLQIVGLRAFAGEHTAEELGVTVNCLTPGLCHSELAREGGWDLRIAKFLFARTTEVGSRTLVYAASQGPETHGKYLADCKVTPPGGVLSKPEGERVQERVWEELVGRLEAIVPGVTKNF</sequence>
<accession>A0A6A6Q9M1</accession>
<dbReference type="InterPro" id="IPR036291">
    <property type="entry name" value="NAD(P)-bd_dom_sf"/>
</dbReference>
<name>A0A6A6Q9M1_9PEZI</name>
<keyword evidence="3" id="KW-1185">Reference proteome</keyword>
<dbReference type="OrthoDB" id="542013at2759"/>
<dbReference type="PRINTS" id="PR00081">
    <property type="entry name" value="GDHRDH"/>
</dbReference>
<protein>
    <submittedName>
        <fullName evidence="2">Short chain dehydrogenase</fullName>
    </submittedName>
</protein>
<evidence type="ECO:0000256" key="1">
    <source>
        <dbReference type="ARBA" id="ARBA00023002"/>
    </source>
</evidence>
<dbReference type="Pfam" id="PF00106">
    <property type="entry name" value="adh_short"/>
    <property type="match status" value="1"/>
</dbReference>
<dbReference type="Gene3D" id="3.40.50.720">
    <property type="entry name" value="NAD(P)-binding Rossmann-like Domain"/>
    <property type="match status" value="1"/>
</dbReference>